<feature type="transmembrane region" description="Helical" evidence="8">
    <location>
        <begin position="89"/>
        <end position="110"/>
    </location>
</feature>
<evidence type="ECO:0000256" key="5">
    <source>
        <dbReference type="ARBA" id="ARBA00022692"/>
    </source>
</evidence>
<dbReference type="PANTHER" id="PTHR30269:SF0">
    <property type="entry name" value="MEMBRANE TRANSPORTER PROTEIN YFCA-RELATED"/>
    <property type="match status" value="1"/>
</dbReference>
<dbReference type="Proteomes" id="UP000045782">
    <property type="component" value="Unassembled WGS sequence"/>
</dbReference>
<evidence type="ECO:0000256" key="1">
    <source>
        <dbReference type="ARBA" id="ARBA00004651"/>
    </source>
</evidence>
<feature type="transmembrane region" description="Helical" evidence="8">
    <location>
        <begin position="178"/>
        <end position="197"/>
    </location>
</feature>
<evidence type="ECO:0000256" key="6">
    <source>
        <dbReference type="ARBA" id="ARBA00022989"/>
    </source>
</evidence>
<feature type="transmembrane region" description="Helical" evidence="8">
    <location>
        <begin position="122"/>
        <end position="141"/>
    </location>
</feature>
<feature type="transmembrane region" description="Helical" evidence="8">
    <location>
        <begin position="251"/>
        <end position="269"/>
    </location>
</feature>
<dbReference type="GO" id="GO:0005886">
    <property type="term" value="C:plasma membrane"/>
    <property type="evidence" value="ECO:0007669"/>
    <property type="project" value="UniProtKB-SubCell"/>
</dbReference>
<evidence type="ECO:0000256" key="2">
    <source>
        <dbReference type="ARBA" id="ARBA00009142"/>
    </source>
</evidence>
<keyword evidence="5 8" id="KW-0812">Transmembrane</keyword>
<sequence>MSVGAQRRRFGSPVVSDPVDAPTLAVLLAAASAAGWVDAVVGGGGLILIPVLMLVFPGMAPATALGTNKLTALSGTASAAVRLFPRTPLNWRVLVGAFFVAAAFASAGAYTASRLPVSVFKPVVLVLLVAVGVFVATRPQFGTTTEETARTKTATLTALTVAAVAIAFYDGIMGPGTGTFLIITLTVAAGMTFLESSATAKVLNSGTNVGALIVFASQGHVLWLLGLALGVANIVGAQLGAHMALGRGAGFVRVVLLVVVVVMVGKLGYDMLR</sequence>
<comment type="similarity">
    <text evidence="2 8">Belongs to the 4-toluene sulfonate uptake permease (TSUP) (TC 2.A.102) family.</text>
</comment>
<proteinExistence type="inferred from homology"/>
<keyword evidence="7 8" id="KW-0472">Membrane</keyword>
<dbReference type="PANTHER" id="PTHR30269">
    <property type="entry name" value="TRANSMEMBRANE PROTEIN YFCA"/>
    <property type="match status" value="1"/>
</dbReference>
<accession>A0A0U1A7B7</accession>
<protein>
    <recommendedName>
        <fullName evidence="8">Probable membrane transporter protein</fullName>
    </recommendedName>
</protein>
<dbReference type="AlphaFoldDB" id="A0A0U1A7B7"/>
<dbReference type="InterPro" id="IPR002781">
    <property type="entry name" value="TM_pro_TauE-like"/>
</dbReference>
<keyword evidence="4 8" id="KW-1003">Cell membrane</keyword>
<reference evidence="9 10" key="1">
    <citation type="submission" date="2015-03" db="EMBL/GenBank/DDBJ databases">
        <authorList>
            <person name="Murphy D."/>
        </authorList>
    </citation>
    <scope>NUCLEOTIDE SEQUENCE [LARGE SCALE GENOMIC DNA]</scope>
    <source>
        <strain evidence="9 10">PAP088</strain>
    </source>
</reference>
<dbReference type="EMBL" id="CSWP01000003">
    <property type="protein sequence ID" value="CPV45409.1"/>
    <property type="molecule type" value="Genomic_DNA"/>
</dbReference>
<evidence type="ECO:0000256" key="7">
    <source>
        <dbReference type="ARBA" id="ARBA00023136"/>
    </source>
</evidence>
<feature type="transmembrane region" description="Helical" evidence="8">
    <location>
        <begin position="209"/>
        <end position="231"/>
    </location>
</feature>
<gene>
    <name evidence="9" type="primary">yfcA_2</name>
    <name evidence="9" type="ORF">ERS075579_01635</name>
</gene>
<evidence type="ECO:0000256" key="4">
    <source>
        <dbReference type="ARBA" id="ARBA00022475"/>
    </source>
</evidence>
<evidence type="ECO:0000256" key="8">
    <source>
        <dbReference type="RuleBase" id="RU363041"/>
    </source>
</evidence>
<dbReference type="Pfam" id="PF01925">
    <property type="entry name" value="TauE"/>
    <property type="match status" value="1"/>
</dbReference>
<dbReference type="InterPro" id="IPR052017">
    <property type="entry name" value="TSUP"/>
</dbReference>
<keyword evidence="6 8" id="KW-1133">Transmembrane helix</keyword>
<evidence type="ECO:0000313" key="10">
    <source>
        <dbReference type="Proteomes" id="UP000045782"/>
    </source>
</evidence>
<organism evidence="9 10">
    <name type="scientific">Mycobacteroides abscessus</name>
    <dbReference type="NCBI Taxonomy" id="36809"/>
    <lineage>
        <taxon>Bacteria</taxon>
        <taxon>Bacillati</taxon>
        <taxon>Actinomycetota</taxon>
        <taxon>Actinomycetes</taxon>
        <taxon>Mycobacteriales</taxon>
        <taxon>Mycobacteriaceae</taxon>
        <taxon>Mycobacteroides</taxon>
    </lineage>
</organism>
<keyword evidence="3" id="KW-0813">Transport</keyword>
<evidence type="ECO:0000313" key="9">
    <source>
        <dbReference type="EMBL" id="CPV45409.1"/>
    </source>
</evidence>
<feature type="transmembrane region" description="Helical" evidence="8">
    <location>
        <begin position="47"/>
        <end position="68"/>
    </location>
</feature>
<evidence type="ECO:0000256" key="3">
    <source>
        <dbReference type="ARBA" id="ARBA00022448"/>
    </source>
</evidence>
<comment type="subcellular location">
    <subcellularLocation>
        <location evidence="1 8">Cell membrane</location>
        <topology evidence="1 8">Multi-pass membrane protein</topology>
    </subcellularLocation>
</comment>
<feature type="transmembrane region" description="Helical" evidence="8">
    <location>
        <begin position="21"/>
        <end position="41"/>
    </location>
</feature>
<name>A0A0U1A7B7_9MYCO</name>